<evidence type="ECO:0000256" key="1">
    <source>
        <dbReference type="ARBA" id="ARBA00004571"/>
    </source>
</evidence>
<keyword evidence="8" id="KW-0675">Receptor</keyword>
<evidence type="ECO:0000256" key="5">
    <source>
        <dbReference type="ARBA" id="ARBA00023136"/>
    </source>
</evidence>
<organism evidence="8">
    <name type="scientific">termite gut metagenome</name>
    <dbReference type="NCBI Taxonomy" id="433724"/>
    <lineage>
        <taxon>unclassified sequences</taxon>
        <taxon>metagenomes</taxon>
        <taxon>organismal metagenomes</taxon>
    </lineage>
</organism>
<dbReference type="PROSITE" id="PS52016">
    <property type="entry name" value="TONB_DEPENDENT_REC_3"/>
    <property type="match status" value="1"/>
</dbReference>
<dbReference type="Pfam" id="PF00593">
    <property type="entry name" value="TonB_dep_Rec_b-barrel"/>
    <property type="match status" value="1"/>
</dbReference>
<dbReference type="InterPro" id="IPR039426">
    <property type="entry name" value="TonB-dep_rcpt-like"/>
</dbReference>
<reference evidence="8" key="1">
    <citation type="submission" date="2019-03" db="EMBL/GenBank/DDBJ databases">
        <title>Single cell metagenomics reveals metabolic interactions within the superorganism composed of flagellate Streblomastix strix and complex community of Bacteroidetes bacteria on its surface.</title>
        <authorList>
            <person name="Treitli S.C."/>
            <person name="Kolisko M."/>
            <person name="Husnik F."/>
            <person name="Keeling P."/>
            <person name="Hampl V."/>
        </authorList>
    </citation>
    <scope>NUCLEOTIDE SEQUENCE</scope>
    <source>
        <strain evidence="8">STM</strain>
    </source>
</reference>
<name>A0A5J4PT76_9ZZZZ</name>
<keyword evidence="5" id="KW-0472">Membrane</keyword>
<comment type="subcellular location">
    <subcellularLocation>
        <location evidence="1">Cell outer membrane</location>
        <topology evidence="1">Multi-pass membrane protein</topology>
    </subcellularLocation>
</comment>
<dbReference type="Gene3D" id="2.40.170.20">
    <property type="entry name" value="TonB-dependent receptor, beta-barrel domain"/>
    <property type="match status" value="1"/>
</dbReference>
<keyword evidence="3" id="KW-0812">Transmembrane</keyword>
<evidence type="ECO:0000313" key="8">
    <source>
        <dbReference type="EMBL" id="KAA6312645.1"/>
    </source>
</evidence>
<sequence length="413" mass="46007">SVGGDAHVSQDDDLDYLLDLTATYTKEIGKHNLTALVGYSYQQFNNEGFGAGNYDFSTDGFLYNNLGAGAGSNPSVGSWASKSALGSYFGRVNYSFMSKYLLTATLRADGDSDFDPAKRWGYFPSASLGWRFSEEGFMEPLSEIVSNAKLRAGYGQTGNSNVGNRIFDTYGISSSWVFGNKGYIGVAATQLGNKQLTWETTTEYNIGLDLGFINNRINLSAEYYNRIISDLLVTGKRLPSYNEITTIAANIGKTQGQGFELTLNTVNITNKDVLWTTDFSFYTYKDRWKERDPQWKPAVYQSVNDPIRSIFTYRSDGLLQVGEKAPAWQPALLPGQIKLKNVSDEEGKPNILDQYDRVLIGSEDPAFTFGFNNTVRYKNIDLNIYLYGEVDRLRGASYYDSWTAGYTGNPINP</sequence>
<evidence type="ECO:0000256" key="3">
    <source>
        <dbReference type="ARBA" id="ARBA00022692"/>
    </source>
</evidence>
<dbReference type="InterPro" id="IPR036942">
    <property type="entry name" value="Beta-barrel_TonB_sf"/>
</dbReference>
<evidence type="ECO:0000259" key="7">
    <source>
        <dbReference type="Pfam" id="PF00593"/>
    </source>
</evidence>
<evidence type="ECO:0000256" key="4">
    <source>
        <dbReference type="ARBA" id="ARBA00023077"/>
    </source>
</evidence>
<feature type="domain" description="TonB-dependent receptor-like beta-barrel" evidence="7">
    <location>
        <begin position="13"/>
        <end position="288"/>
    </location>
</feature>
<dbReference type="EMBL" id="SNRY01006413">
    <property type="protein sequence ID" value="KAA6312645.1"/>
    <property type="molecule type" value="Genomic_DNA"/>
</dbReference>
<accession>A0A5J4PT76</accession>
<evidence type="ECO:0000256" key="2">
    <source>
        <dbReference type="ARBA" id="ARBA00022448"/>
    </source>
</evidence>
<feature type="non-terminal residue" evidence="8">
    <location>
        <position position="1"/>
    </location>
</feature>
<dbReference type="SUPFAM" id="SSF56935">
    <property type="entry name" value="Porins"/>
    <property type="match status" value="1"/>
</dbReference>
<keyword evidence="2" id="KW-0813">Transport</keyword>
<keyword evidence="4" id="KW-0798">TonB box</keyword>
<feature type="non-terminal residue" evidence="8">
    <location>
        <position position="413"/>
    </location>
</feature>
<dbReference type="AlphaFoldDB" id="A0A5J4PT76"/>
<proteinExistence type="predicted"/>
<evidence type="ECO:0000256" key="6">
    <source>
        <dbReference type="ARBA" id="ARBA00023237"/>
    </source>
</evidence>
<dbReference type="InterPro" id="IPR000531">
    <property type="entry name" value="Beta-barrel_TonB"/>
</dbReference>
<keyword evidence="6" id="KW-0998">Cell outer membrane</keyword>
<gene>
    <name evidence="8" type="ORF">EZS27_036455</name>
</gene>
<protein>
    <submittedName>
        <fullName evidence="8">TonB-dependent receptor SusC</fullName>
    </submittedName>
</protein>
<dbReference type="GO" id="GO:0009279">
    <property type="term" value="C:cell outer membrane"/>
    <property type="evidence" value="ECO:0007669"/>
    <property type="project" value="UniProtKB-SubCell"/>
</dbReference>
<comment type="caution">
    <text evidence="8">The sequence shown here is derived from an EMBL/GenBank/DDBJ whole genome shotgun (WGS) entry which is preliminary data.</text>
</comment>